<dbReference type="EMBL" id="CM001749">
    <property type="protein sequence ID" value="KJB66116.1"/>
    <property type="molecule type" value="Genomic_DNA"/>
</dbReference>
<dbReference type="eggNOG" id="KOG0725">
    <property type="taxonomic scope" value="Eukaryota"/>
</dbReference>
<protein>
    <submittedName>
        <fullName evidence="1">Uncharacterized protein</fullName>
    </submittedName>
</protein>
<evidence type="ECO:0000313" key="2">
    <source>
        <dbReference type="Proteomes" id="UP000032304"/>
    </source>
</evidence>
<sequence>MDLLRFASCCIVPDPWLGAAEIYTQRRGPVTFQNFNQFWRLTLWPLIPEISTPELLAPYCAPKWAVEGLRRIVAKKMPDGFAVVALSPGVINTEMLQSCFENSTSGYQTPDAWSLKAVTMIILLQQTMVCPSPFDENRAVVFRFSLSRSYDKGL</sequence>
<dbReference type="AlphaFoldDB" id="A0A0D2UDJ3"/>
<accession>A0A0D2UDJ3</accession>
<dbReference type="PANTHER" id="PTHR45267">
    <property type="match status" value="1"/>
</dbReference>
<dbReference type="GO" id="GO:0005829">
    <property type="term" value="C:cytosol"/>
    <property type="evidence" value="ECO:0007669"/>
    <property type="project" value="TreeGrafter"/>
</dbReference>
<dbReference type="Gene3D" id="3.40.50.720">
    <property type="entry name" value="NAD(P)-binding Rossmann-like Domain"/>
    <property type="match status" value="1"/>
</dbReference>
<dbReference type="STRING" id="29730.A0A0D2UDJ3"/>
<dbReference type="InterPro" id="IPR036291">
    <property type="entry name" value="NAD(P)-bd_dom_sf"/>
</dbReference>
<dbReference type="SUPFAM" id="SSF51735">
    <property type="entry name" value="NAD(P)-binding Rossmann-fold domains"/>
    <property type="match status" value="1"/>
</dbReference>
<name>A0A0D2UDJ3_GOSRA</name>
<dbReference type="GO" id="GO:0016616">
    <property type="term" value="F:oxidoreductase activity, acting on the CH-OH group of donors, NAD or NADP as acceptor"/>
    <property type="evidence" value="ECO:0007669"/>
    <property type="project" value="TreeGrafter"/>
</dbReference>
<dbReference type="Proteomes" id="UP000032304">
    <property type="component" value="Chromosome 10"/>
</dbReference>
<keyword evidence="2" id="KW-1185">Reference proteome</keyword>
<proteinExistence type="predicted"/>
<dbReference type="InterPro" id="IPR053241">
    <property type="entry name" value="NADPH_pterin_aldehyde_rdct"/>
</dbReference>
<organism evidence="1 2">
    <name type="scientific">Gossypium raimondii</name>
    <name type="common">Peruvian cotton</name>
    <name type="synonym">Gossypium klotzschianum subsp. raimondii</name>
    <dbReference type="NCBI Taxonomy" id="29730"/>
    <lineage>
        <taxon>Eukaryota</taxon>
        <taxon>Viridiplantae</taxon>
        <taxon>Streptophyta</taxon>
        <taxon>Embryophyta</taxon>
        <taxon>Tracheophyta</taxon>
        <taxon>Spermatophyta</taxon>
        <taxon>Magnoliopsida</taxon>
        <taxon>eudicotyledons</taxon>
        <taxon>Gunneridae</taxon>
        <taxon>Pentapetalae</taxon>
        <taxon>rosids</taxon>
        <taxon>malvids</taxon>
        <taxon>Malvales</taxon>
        <taxon>Malvaceae</taxon>
        <taxon>Malvoideae</taxon>
        <taxon>Gossypium</taxon>
    </lineage>
</organism>
<dbReference type="GO" id="GO:0006760">
    <property type="term" value="P:folic acid-containing compound metabolic process"/>
    <property type="evidence" value="ECO:0007669"/>
    <property type="project" value="TreeGrafter"/>
</dbReference>
<dbReference type="Gramene" id="KJB66116">
    <property type="protein sequence ID" value="KJB66116"/>
    <property type="gene ID" value="B456_010G129200"/>
</dbReference>
<dbReference type="PANTHER" id="PTHR45267:SF2">
    <property type="entry name" value="NADPH-DEPENDENT PTERIN ALDEHYDE REDUCTASE"/>
    <property type="match status" value="1"/>
</dbReference>
<gene>
    <name evidence="1" type="ORF">B456_010G129200</name>
</gene>
<evidence type="ECO:0000313" key="1">
    <source>
        <dbReference type="EMBL" id="KJB66116.1"/>
    </source>
</evidence>
<reference evidence="1 2" key="1">
    <citation type="journal article" date="2012" name="Nature">
        <title>Repeated polyploidization of Gossypium genomes and the evolution of spinnable cotton fibres.</title>
        <authorList>
            <person name="Paterson A.H."/>
            <person name="Wendel J.F."/>
            <person name="Gundlach H."/>
            <person name="Guo H."/>
            <person name="Jenkins J."/>
            <person name="Jin D."/>
            <person name="Llewellyn D."/>
            <person name="Showmaker K.C."/>
            <person name="Shu S."/>
            <person name="Udall J."/>
            <person name="Yoo M.J."/>
            <person name="Byers R."/>
            <person name="Chen W."/>
            <person name="Doron-Faigenboim A."/>
            <person name="Duke M.V."/>
            <person name="Gong L."/>
            <person name="Grimwood J."/>
            <person name="Grover C."/>
            <person name="Grupp K."/>
            <person name="Hu G."/>
            <person name="Lee T.H."/>
            <person name="Li J."/>
            <person name="Lin L."/>
            <person name="Liu T."/>
            <person name="Marler B.S."/>
            <person name="Page J.T."/>
            <person name="Roberts A.W."/>
            <person name="Romanel E."/>
            <person name="Sanders W.S."/>
            <person name="Szadkowski E."/>
            <person name="Tan X."/>
            <person name="Tang H."/>
            <person name="Xu C."/>
            <person name="Wang J."/>
            <person name="Wang Z."/>
            <person name="Zhang D."/>
            <person name="Zhang L."/>
            <person name="Ashrafi H."/>
            <person name="Bedon F."/>
            <person name="Bowers J.E."/>
            <person name="Brubaker C.L."/>
            <person name="Chee P.W."/>
            <person name="Das S."/>
            <person name="Gingle A.R."/>
            <person name="Haigler C.H."/>
            <person name="Harker D."/>
            <person name="Hoffmann L.V."/>
            <person name="Hovav R."/>
            <person name="Jones D.C."/>
            <person name="Lemke C."/>
            <person name="Mansoor S."/>
            <person name="ur Rahman M."/>
            <person name="Rainville L.N."/>
            <person name="Rambani A."/>
            <person name="Reddy U.K."/>
            <person name="Rong J.K."/>
            <person name="Saranga Y."/>
            <person name="Scheffler B.E."/>
            <person name="Scheffler J.A."/>
            <person name="Stelly D.M."/>
            <person name="Triplett B.A."/>
            <person name="Van Deynze A."/>
            <person name="Vaslin M.F."/>
            <person name="Waghmare V.N."/>
            <person name="Walford S.A."/>
            <person name="Wright R.J."/>
            <person name="Zaki E.A."/>
            <person name="Zhang T."/>
            <person name="Dennis E.S."/>
            <person name="Mayer K.F."/>
            <person name="Peterson D.G."/>
            <person name="Rokhsar D.S."/>
            <person name="Wang X."/>
            <person name="Schmutz J."/>
        </authorList>
    </citation>
    <scope>NUCLEOTIDE SEQUENCE [LARGE SCALE GENOMIC DNA]</scope>
</reference>